<feature type="transmembrane region" description="Helical" evidence="5">
    <location>
        <begin position="35"/>
        <end position="56"/>
    </location>
</feature>
<dbReference type="HAMAP" id="MF_01536">
    <property type="entry name" value="UPF0344"/>
    <property type="match status" value="1"/>
</dbReference>
<dbReference type="AlphaFoldDB" id="A0A0D0RLH3"/>
<dbReference type="EMBL" id="QXRZ01000006">
    <property type="protein sequence ID" value="RIL42108.1"/>
    <property type="molecule type" value="Genomic_DNA"/>
</dbReference>
<reference evidence="6 11" key="3">
    <citation type="submission" date="2019-07" db="EMBL/GenBank/DDBJ databases">
        <title>Whole genome shotgun sequence of Staphylococcus gallinarum NBRC 109767.</title>
        <authorList>
            <person name="Hosoyama A."/>
            <person name="Uohara A."/>
            <person name="Ohji S."/>
            <person name="Ichikawa N."/>
        </authorList>
    </citation>
    <scope>NUCLEOTIDE SEQUENCE [LARGE SCALE GENOMIC DNA]</scope>
    <source>
        <strain evidence="6 11">NBRC 109767</strain>
    </source>
</reference>
<dbReference type="RefSeq" id="WP_042739796.1">
    <property type="nucleotide sequence ID" value="NZ_BKAX01000001.1"/>
</dbReference>
<evidence type="ECO:0000256" key="4">
    <source>
        <dbReference type="ARBA" id="ARBA00023136"/>
    </source>
</evidence>
<evidence type="ECO:0000256" key="5">
    <source>
        <dbReference type="HAMAP-Rule" id="MF_01536"/>
    </source>
</evidence>
<dbReference type="OrthoDB" id="2365314at2"/>
<keyword evidence="4 5" id="KW-0472">Membrane</keyword>
<organism evidence="7 10">
    <name type="scientific">Staphylococcus gallinarum</name>
    <dbReference type="NCBI Taxonomy" id="1293"/>
    <lineage>
        <taxon>Bacteria</taxon>
        <taxon>Bacillati</taxon>
        <taxon>Bacillota</taxon>
        <taxon>Bacilli</taxon>
        <taxon>Bacillales</taxon>
        <taxon>Staphylococcaceae</taxon>
        <taxon>Staphylococcus</taxon>
    </lineage>
</organism>
<feature type="transmembrane region" description="Helical" evidence="5">
    <location>
        <begin position="100"/>
        <end position="119"/>
    </location>
</feature>
<proteinExistence type="inferred from homology"/>
<dbReference type="InterPro" id="IPR010899">
    <property type="entry name" value="UPF0344"/>
</dbReference>
<dbReference type="EMBL" id="UHDK01000001">
    <property type="protein sequence ID" value="SUM32302.1"/>
    <property type="molecule type" value="Genomic_DNA"/>
</dbReference>
<keyword evidence="11" id="KW-1185">Reference proteome</keyword>
<dbReference type="STRING" id="1293.SH09_11530"/>
<evidence type="ECO:0000313" key="11">
    <source>
        <dbReference type="Proteomes" id="UP000321057"/>
    </source>
</evidence>
<protein>
    <recommendedName>
        <fullName evidence="5">UPF0344 protein BUZ01_10035</fullName>
    </recommendedName>
</protein>
<keyword evidence="2 5" id="KW-0812">Transmembrane</keyword>
<evidence type="ECO:0000256" key="2">
    <source>
        <dbReference type="ARBA" id="ARBA00022692"/>
    </source>
</evidence>
<dbReference type="GeneID" id="93845714"/>
<reference evidence="7 10" key="1">
    <citation type="journal article" date="2016" name="Front. Microbiol.">
        <title>Comprehensive Phylogenetic Analysis of Bovine Non-aureus Staphylococci Species Based on Whole-Genome Sequencing.</title>
        <authorList>
            <person name="Naushad S."/>
            <person name="Barkema H.W."/>
            <person name="Luby C."/>
            <person name="Condas L.A."/>
            <person name="Nobrega D.B."/>
            <person name="Carson D.A."/>
            <person name="De Buck J."/>
        </authorList>
    </citation>
    <scope>NUCLEOTIDE SEQUENCE [LARGE SCALE GENOMIC DNA]</scope>
    <source>
        <strain evidence="7 10">SNUC 1388</strain>
    </source>
</reference>
<evidence type="ECO:0000313" key="10">
    <source>
        <dbReference type="Proteomes" id="UP000283576"/>
    </source>
</evidence>
<reference evidence="8 9" key="2">
    <citation type="submission" date="2018-06" db="EMBL/GenBank/DDBJ databases">
        <authorList>
            <consortium name="Pathogen Informatics"/>
            <person name="Doyle S."/>
        </authorList>
    </citation>
    <scope>NUCLEOTIDE SEQUENCE [LARGE SCALE GENOMIC DNA]</scope>
    <source>
        <strain evidence="8 9">NCTC12195</strain>
    </source>
</reference>
<feature type="transmembrane region" description="Helical" evidence="5">
    <location>
        <begin position="6"/>
        <end position="23"/>
    </location>
</feature>
<dbReference type="GO" id="GO:0005886">
    <property type="term" value="C:plasma membrane"/>
    <property type="evidence" value="ECO:0007669"/>
    <property type="project" value="UniProtKB-SubCell"/>
</dbReference>
<dbReference type="Proteomes" id="UP000283576">
    <property type="component" value="Unassembled WGS sequence"/>
</dbReference>
<dbReference type="Proteomes" id="UP000321057">
    <property type="component" value="Unassembled WGS sequence"/>
</dbReference>
<keyword evidence="3 5" id="KW-1133">Transmembrane helix</keyword>
<evidence type="ECO:0000313" key="9">
    <source>
        <dbReference type="Proteomes" id="UP000255277"/>
    </source>
</evidence>
<evidence type="ECO:0000256" key="3">
    <source>
        <dbReference type="ARBA" id="ARBA00022989"/>
    </source>
</evidence>
<sequence>MLHIHITSWVLAIILFFAAYFNFSEKQGPTPYFKPIHMFLRLIMVFVLISGFWIWIQAFGADNAGGHMLLTLKMLCGVAVVALMEVTIAKRKKGQPSHGMMWTTIVLIIITMVIGVILPQGPITKMFGL</sequence>
<dbReference type="NCBIfam" id="NF010199">
    <property type="entry name" value="PRK13673.1-6"/>
    <property type="match status" value="1"/>
</dbReference>
<keyword evidence="1 5" id="KW-1003">Cell membrane</keyword>
<accession>A0A0D0RLH3</accession>
<feature type="transmembrane region" description="Helical" evidence="5">
    <location>
        <begin position="68"/>
        <end position="88"/>
    </location>
</feature>
<evidence type="ECO:0000313" key="7">
    <source>
        <dbReference type="EMBL" id="RIL42108.1"/>
    </source>
</evidence>
<dbReference type="Proteomes" id="UP000255277">
    <property type="component" value="Unassembled WGS sequence"/>
</dbReference>
<evidence type="ECO:0000313" key="6">
    <source>
        <dbReference type="EMBL" id="GEQ04695.1"/>
    </source>
</evidence>
<dbReference type="Pfam" id="PF07457">
    <property type="entry name" value="DUF1516"/>
    <property type="match status" value="1"/>
</dbReference>
<name>A0A0D0RLH3_STAGA</name>
<evidence type="ECO:0000256" key="1">
    <source>
        <dbReference type="ARBA" id="ARBA00022475"/>
    </source>
</evidence>
<dbReference type="NCBIfam" id="NF010195">
    <property type="entry name" value="PRK13673.1-2"/>
    <property type="match status" value="1"/>
</dbReference>
<comment type="subcellular location">
    <subcellularLocation>
        <location evidence="5">Cell membrane</location>
        <topology evidence="5">Multi-pass membrane protein</topology>
    </subcellularLocation>
</comment>
<comment type="similarity">
    <text evidence="5">Belongs to the UPF0344 family.</text>
</comment>
<evidence type="ECO:0000313" key="8">
    <source>
        <dbReference type="EMBL" id="SUM32302.1"/>
    </source>
</evidence>
<dbReference type="EMBL" id="BKAX01000001">
    <property type="protein sequence ID" value="GEQ04695.1"/>
    <property type="molecule type" value="Genomic_DNA"/>
</dbReference>
<gene>
    <name evidence="7" type="ORF">BUZ01_10035</name>
    <name evidence="8" type="ORF">NCTC12195_01744</name>
    <name evidence="6" type="ORF">SGA02_05230</name>
</gene>